<dbReference type="ExpressionAtlas" id="B6SLT4">
    <property type="expression patterns" value="baseline and differential"/>
</dbReference>
<name>B6SLT4_MAIZE</name>
<dbReference type="EMBL" id="EU953699">
    <property type="protein sequence ID" value="ACG25817.1"/>
    <property type="molecule type" value="mRNA"/>
</dbReference>
<feature type="compositionally biased region" description="Basic and acidic residues" evidence="1">
    <location>
        <begin position="38"/>
        <end position="55"/>
    </location>
</feature>
<proteinExistence type="evidence at transcript level"/>
<protein>
    <submittedName>
        <fullName evidence="2">Uncharacterized protein</fullName>
    </submittedName>
</protein>
<evidence type="ECO:0000313" key="2">
    <source>
        <dbReference type="EMBL" id="ACG25817.1"/>
    </source>
</evidence>
<reference evidence="2" key="1">
    <citation type="journal article" date="2009" name="Plant Mol. Biol.">
        <title>Insights into corn genes derived from large-scale cDNA sequencing.</title>
        <authorList>
            <person name="Alexandrov N.N."/>
            <person name="Brover V.V."/>
            <person name="Freidin S."/>
            <person name="Troukhan M.E."/>
            <person name="Tatarinova T.V."/>
            <person name="Zhang H."/>
            <person name="Swaller T.J."/>
            <person name="Lu Y.P."/>
            <person name="Bouck J."/>
            <person name="Flavell R.B."/>
            <person name="Feldmann K.A."/>
        </authorList>
    </citation>
    <scope>NUCLEOTIDE SEQUENCE</scope>
</reference>
<feature type="region of interest" description="Disordered" evidence="1">
    <location>
        <begin position="38"/>
        <end position="60"/>
    </location>
</feature>
<evidence type="ECO:0000256" key="1">
    <source>
        <dbReference type="SAM" id="MobiDB-lite"/>
    </source>
</evidence>
<accession>B6SLT4</accession>
<dbReference type="AlphaFoldDB" id="B6SLT4"/>
<sequence length="85" mass="9237">MDDVYISEEYVARRHAERRAARIAAASCCGEETIKARADSEQKRWSTEKGRKRPADGGNADTNVGGGAACWLVGQQDAVLSYFSA</sequence>
<organism evidence="2">
    <name type="scientific">Zea mays</name>
    <name type="common">Maize</name>
    <dbReference type="NCBI Taxonomy" id="4577"/>
    <lineage>
        <taxon>Eukaryota</taxon>
        <taxon>Viridiplantae</taxon>
        <taxon>Streptophyta</taxon>
        <taxon>Embryophyta</taxon>
        <taxon>Tracheophyta</taxon>
        <taxon>Spermatophyta</taxon>
        <taxon>Magnoliopsida</taxon>
        <taxon>Liliopsida</taxon>
        <taxon>Poales</taxon>
        <taxon>Poaceae</taxon>
        <taxon>PACMAD clade</taxon>
        <taxon>Panicoideae</taxon>
        <taxon>Andropogonodae</taxon>
        <taxon>Andropogoneae</taxon>
        <taxon>Tripsacinae</taxon>
        <taxon>Zea</taxon>
    </lineage>
</organism>